<keyword evidence="3" id="KW-1185">Reference proteome</keyword>
<sequence length="172" mass="19572">MLWPTHQHAGSCNRSSPAHHPQALRTTRKSRAHDRNVEKSHRTCDDAGCRELTRPPPTGNFVHTLPIPKMRRVRPFTRVPNVVAPNRPHFAKDFRPSRTRALFARDFNKASCKGPVRPPSAYNLVRTQALRPSTYRRQQQAGKLTTSRTPEPAHSTGNDATETIDFQPDREQ</sequence>
<feature type="region of interest" description="Disordered" evidence="1">
    <location>
        <begin position="1"/>
        <end position="61"/>
    </location>
</feature>
<dbReference type="EMBL" id="JAACJK010000001">
    <property type="protein sequence ID" value="KAF5341693.1"/>
    <property type="molecule type" value="Genomic_DNA"/>
</dbReference>
<feature type="compositionally biased region" description="Polar residues" evidence="1">
    <location>
        <begin position="135"/>
        <end position="161"/>
    </location>
</feature>
<evidence type="ECO:0000256" key="1">
    <source>
        <dbReference type="SAM" id="MobiDB-lite"/>
    </source>
</evidence>
<proteinExistence type="predicted"/>
<protein>
    <submittedName>
        <fullName evidence="2">Uncharacterized protein</fullName>
    </submittedName>
</protein>
<comment type="caution">
    <text evidence="2">The sequence shown here is derived from an EMBL/GenBank/DDBJ whole genome shotgun (WGS) entry which is preliminary data.</text>
</comment>
<dbReference type="OrthoDB" id="10594853at2759"/>
<dbReference type="AlphaFoldDB" id="A0A8H5CJ00"/>
<gene>
    <name evidence="2" type="ORF">D9611_001336</name>
</gene>
<reference evidence="2 3" key="1">
    <citation type="journal article" date="2020" name="ISME J.">
        <title>Uncovering the hidden diversity of litter-decomposition mechanisms in mushroom-forming fungi.</title>
        <authorList>
            <person name="Floudas D."/>
            <person name="Bentzer J."/>
            <person name="Ahren D."/>
            <person name="Johansson T."/>
            <person name="Persson P."/>
            <person name="Tunlid A."/>
        </authorList>
    </citation>
    <scope>NUCLEOTIDE SEQUENCE [LARGE SCALE GENOMIC DNA]</scope>
    <source>
        <strain evidence="2 3">CBS 175.51</strain>
    </source>
</reference>
<dbReference type="Proteomes" id="UP000541558">
    <property type="component" value="Unassembled WGS sequence"/>
</dbReference>
<name>A0A8H5CJ00_9AGAR</name>
<feature type="region of interest" description="Disordered" evidence="1">
    <location>
        <begin position="130"/>
        <end position="172"/>
    </location>
</feature>
<feature type="compositionally biased region" description="Basic and acidic residues" evidence="1">
    <location>
        <begin position="33"/>
        <end position="53"/>
    </location>
</feature>
<evidence type="ECO:0000313" key="2">
    <source>
        <dbReference type="EMBL" id="KAF5341693.1"/>
    </source>
</evidence>
<organism evidence="2 3">
    <name type="scientific">Ephemerocybe angulata</name>
    <dbReference type="NCBI Taxonomy" id="980116"/>
    <lineage>
        <taxon>Eukaryota</taxon>
        <taxon>Fungi</taxon>
        <taxon>Dikarya</taxon>
        <taxon>Basidiomycota</taxon>
        <taxon>Agaricomycotina</taxon>
        <taxon>Agaricomycetes</taxon>
        <taxon>Agaricomycetidae</taxon>
        <taxon>Agaricales</taxon>
        <taxon>Agaricineae</taxon>
        <taxon>Psathyrellaceae</taxon>
        <taxon>Ephemerocybe</taxon>
    </lineage>
</organism>
<evidence type="ECO:0000313" key="3">
    <source>
        <dbReference type="Proteomes" id="UP000541558"/>
    </source>
</evidence>
<accession>A0A8H5CJ00</accession>